<keyword evidence="1" id="KW-0472">Membrane</keyword>
<evidence type="ECO:0000256" key="1">
    <source>
        <dbReference type="SAM" id="Phobius"/>
    </source>
</evidence>
<comment type="caution">
    <text evidence="2">The sequence shown here is derived from an EMBL/GenBank/DDBJ whole genome shotgun (WGS) entry which is preliminary data.</text>
</comment>
<reference evidence="2 3" key="1">
    <citation type="submission" date="2023-09" db="EMBL/GenBank/DDBJ databases">
        <authorList>
            <person name="Rey-Velasco X."/>
        </authorList>
    </citation>
    <scope>NUCLEOTIDE SEQUENCE [LARGE SCALE GENOMIC DNA]</scope>
    <source>
        <strain evidence="2 3">W242</strain>
    </source>
</reference>
<protein>
    <submittedName>
        <fullName evidence="2">Uncharacterized protein</fullName>
    </submittedName>
</protein>
<sequence length="164" mass="18560">MKSNKYKHGFKVPSNYFDEFEEKLFNTLESQTLPKETGFKVPEGYFDSFDVSIPSKTIEVIETKVVPLYKKPSFIVAASIAACIAIIFSVINFGNTTSSIDTIDFASLESYIETGNLDIETYELEAMLDQEIIEDLSNTMVTFSDENLEDYLLNNIDDTTLLIE</sequence>
<keyword evidence="1" id="KW-1133">Transmembrane helix</keyword>
<organism evidence="2 3">
    <name type="scientific">Patiriisocius hiemis</name>
    <dbReference type="NCBI Taxonomy" id="3075604"/>
    <lineage>
        <taxon>Bacteria</taxon>
        <taxon>Pseudomonadati</taxon>
        <taxon>Bacteroidota</taxon>
        <taxon>Flavobacteriia</taxon>
        <taxon>Flavobacteriales</taxon>
        <taxon>Flavobacteriaceae</taxon>
        <taxon>Patiriisocius</taxon>
    </lineage>
</organism>
<accession>A0ABU2YF59</accession>
<dbReference type="EMBL" id="JAVRHZ010000008">
    <property type="protein sequence ID" value="MDT0556803.1"/>
    <property type="molecule type" value="Genomic_DNA"/>
</dbReference>
<evidence type="ECO:0000313" key="2">
    <source>
        <dbReference type="EMBL" id="MDT0556803.1"/>
    </source>
</evidence>
<gene>
    <name evidence="2" type="ORF">RM538_12365</name>
</gene>
<name>A0ABU2YF59_9FLAO</name>
<feature type="transmembrane region" description="Helical" evidence="1">
    <location>
        <begin position="74"/>
        <end position="94"/>
    </location>
</feature>
<proteinExistence type="predicted"/>
<keyword evidence="1" id="KW-0812">Transmembrane</keyword>
<evidence type="ECO:0000313" key="3">
    <source>
        <dbReference type="Proteomes" id="UP001254488"/>
    </source>
</evidence>
<dbReference type="Proteomes" id="UP001254488">
    <property type="component" value="Unassembled WGS sequence"/>
</dbReference>
<keyword evidence="3" id="KW-1185">Reference proteome</keyword>
<dbReference type="RefSeq" id="WP_311333753.1">
    <property type="nucleotide sequence ID" value="NZ_JAVRHZ010000008.1"/>
</dbReference>